<sequence length="338" mass="37687">MKRVQLGLIALALTLGVAFAQVPECELDRPVVFAGLDWDSARIHNAIAAYILEHGYGCQTDSIPGSTIPLVQGLIRGDLDVMMEVWVDNIKETWDKALATGRVVDLGVNFPDAIQGWFVPRYVIEGDPERGIAPMAPDLRSVQDLPRYKTLFTDPESPDKGRFYNCILGWACEVINTKKLEAYGLSDDYTNFRPGTGAALAAAIASAYERGKPILAYYWGPTWVLGKYDLVMLEEPPFTQECWDELNSERRPQTACAYPVIKVTVGVSKDFADQAPTLVEFLKRYETSNQLVSELLAFMQDNDAEVEEAAIHFLKNYTDVWTQWVPAEVAARVQASLP</sequence>
<keyword evidence="1" id="KW-0732">Signal</keyword>
<dbReference type="InterPro" id="IPR007210">
    <property type="entry name" value="ABC_Gly_betaine_transp_sub-bd"/>
</dbReference>
<dbReference type="Proteomes" id="UP000007030">
    <property type="component" value="Chromosome"/>
</dbReference>
<feature type="signal peptide" evidence="1">
    <location>
        <begin position="1"/>
        <end position="20"/>
    </location>
</feature>
<dbReference type="Gene3D" id="3.40.190.100">
    <property type="entry name" value="Glycine betaine-binding periplasmic protein, domain 2"/>
    <property type="match status" value="1"/>
</dbReference>
<dbReference type="Gene3D" id="3.10.105.10">
    <property type="entry name" value="Dipeptide-binding Protein, Domain 3"/>
    <property type="match status" value="1"/>
</dbReference>
<reference evidence="3 4" key="1">
    <citation type="journal article" date="2012" name="Stand. Genomic Sci.">
        <title>Complete genome sequence of the aerobic, heterotroph Marinithermus hydrothermalis type strain (T1(T)) from a deep-sea hydrothermal vent chimney.</title>
        <authorList>
            <person name="Copeland A."/>
            <person name="Gu W."/>
            <person name="Yasawong M."/>
            <person name="Lapidus A."/>
            <person name="Lucas S."/>
            <person name="Deshpande S."/>
            <person name="Pagani I."/>
            <person name="Tapia R."/>
            <person name="Cheng J.F."/>
            <person name="Goodwin L.A."/>
            <person name="Pitluck S."/>
            <person name="Liolios K."/>
            <person name="Ivanova N."/>
            <person name="Mavromatis K."/>
            <person name="Mikhailova N."/>
            <person name="Pati A."/>
            <person name="Chen A."/>
            <person name="Palaniappan K."/>
            <person name="Land M."/>
            <person name="Pan C."/>
            <person name="Brambilla E.M."/>
            <person name="Rohde M."/>
            <person name="Tindall B.J."/>
            <person name="Sikorski J."/>
            <person name="Goker M."/>
            <person name="Detter J.C."/>
            <person name="Bristow J."/>
            <person name="Eisen J.A."/>
            <person name="Markowitz V."/>
            <person name="Hugenholtz P."/>
            <person name="Kyrpides N.C."/>
            <person name="Klenk H.P."/>
            <person name="Woyke T."/>
        </authorList>
    </citation>
    <scope>NUCLEOTIDE SEQUENCE [LARGE SCALE GENOMIC DNA]</scope>
    <source>
        <strain evidence="4">DSM 14884 / JCM 11576 / T1</strain>
    </source>
</reference>
<accession>F2NKQ6</accession>
<dbReference type="HOGENOM" id="CLU_072510_0_0_0"/>
<dbReference type="GO" id="GO:0022857">
    <property type="term" value="F:transmembrane transporter activity"/>
    <property type="evidence" value="ECO:0007669"/>
    <property type="project" value="InterPro"/>
</dbReference>
<gene>
    <name evidence="3" type="ordered locus">Marky_0056</name>
</gene>
<dbReference type="SUPFAM" id="SSF53850">
    <property type="entry name" value="Periplasmic binding protein-like II"/>
    <property type="match status" value="1"/>
</dbReference>
<name>F2NKQ6_MARHT</name>
<dbReference type="EMBL" id="CP002630">
    <property type="protein sequence ID" value="AEB10819.1"/>
    <property type="molecule type" value="Genomic_DNA"/>
</dbReference>
<protein>
    <submittedName>
        <fullName evidence="3">ABC-type glycine betaine transport, periplasmic subunit</fullName>
    </submittedName>
</protein>
<dbReference type="STRING" id="869210.Marky_0056"/>
<dbReference type="RefSeq" id="WP_013702874.1">
    <property type="nucleotide sequence ID" value="NC_015387.1"/>
</dbReference>
<dbReference type="Gene3D" id="3.40.190.10">
    <property type="entry name" value="Periplasmic binding protein-like II"/>
    <property type="match status" value="1"/>
</dbReference>
<dbReference type="KEGG" id="mhd:Marky_0056"/>
<dbReference type="CDD" id="cd13641">
    <property type="entry name" value="PBP2_HisX_like"/>
    <property type="match status" value="1"/>
</dbReference>
<feature type="domain" description="ABC-type glycine betaine transport system substrate-binding" evidence="2">
    <location>
        <begin position="30"/>
        <end position="316"/>
    </location>
</feature>
<dbReference type="OrthoDB" id="9801163at2"/>
<feature type="chain" id="PRO_5003287057" evidence="1">
    <location>
        <begin position="21"/>
        <end position="338"/>
    </location>
</feature>
<dbReference type="Pfam" id="PF04069">
    <property type="entry name" value="OpuAC"/>
    <property type="match status" value="1"/>
</dbReference>
<evidence type="ECO:0000313" key="3">
    <source>
        <dbReference type="EMBL" id="AEB10819.1"/>
    </source>
</evidence>
<evidence type="ECO:0000256" key="1">
    <source>
        <dbReference type="SAM" id="SignalP"/>
    </source>
</evidence>
<keyword evidence="4" id="KW-1185">Reference proteome</keyword>
<organism evidence="3 4">
    <name type="scientific">Marinithermus hydrothermalis (strain DSM 14884 / JCM 11576 / T1)</name>
    <dbReference type="NCBI Taxonomy" id="869210"/>
    <lineage>
        <taxon>Bacteria</taxon>
        <taxon>Thermotogati</taxon>
        <taxon>Deinococcota</taxon>
        <taxon>Deinococci</taxon>
        <taxon>Thermales</taxon>
        <taxon>Thermaceae</taxon>
        <taxon>Marinithermus</taxon>
    </lineage>
</organism>
<dbReference type="eggNOG" id="COG2113">
    <property type="taxonomic scope" value="Bacteria"/>
</dbReference>
<proteinExistence type="predicted"/>
<evidence type="ECO:0000313" key="4">
    <source>
        <dbReference type="Proteomes" id="UP000007030"/>
    </source>
</evidence>
<evidence type="ECO:0000259" key="2">
    <source>
        <dbReference type="Pfam" id="PF04069"/>
    </source>
</evidence>
<dbReference type="AlphaFoldDB" id="F2NKQ6"/>
<dbReference type="GO" id="GO:0043190">
    <property type="term" value="C:ATP-binding cassette (ABC) transporter complex"/>
    <property type="evidence" value="ECO:0007669"/>
    <property type="project" value="InterPro"/>
</dbReference>